<dbReference type="AlphaFoldDB" id="A0A2N6VI61"/>
<feature type="non-terminal residue" evidence="1">
    <location>
        <position position="1"/>
    </location>
</feature>
<proteinExistence type="predicted"/>
<comment type="caution">
    <text evidence="1">The sequence shown here is derived from an EMBL/GenBank/DDBJ whole genome shotgun (WGS) entry which is preliminary data.</text>
</comment>
<dbReference type="Gene3D" id="3.40.50.970">
    <property type="match status" value="1"/>
</dbReference>
<dbReference type="Proteomes" id="UP000235598">
    <property type="component" value="Unassembled WGS sequence"/>
</dbReference>
<reference evidence="1 2" key="1">
    <citation type="submission" date="2017-09" db="EMBL/GenBank/DDBJ databases">
        <title>Bacterial strain isolated from the female urinary microbiota.</title>
        <authorList>
            <person name="Thomas-White K."/>
            <person name="Kumar N."/>
            <person name="Forster S."/>
            <person name="Putonti C."/>
            <person name="Lawley T."/>
            <person name="Wolfe A.J."/>
        </authorList>
    </citation>
    <scope>NUCLEOTIDE SEQUENCE [LARGE SCALE GENOMIC DNA]</scope>
    <source>
        <strain evidence="1 2">UMB1301</strain>
    </source>
</reference>
<name>A0A2N6VI61_9MICO</name>
<evidence type="ECO:0000313" key="2">
    <source>
        <dbReference type="Proteomes" id="UP000235598"/>
    </source>
</evidence>
<sequence>DGGAIFGGLEHGAKHLRGHFARYFATRHGRNFRALAEAYDWPYQQVTTGDLRRLAKAGSAGLYEVPLV</sequence>
<protein>
    <submittedName>
        <fullName evidence="1">2-succinyl-5-enolpyruvyl-6-hydroxy-3-cyclohexene-1-carboxylic-acid synthase</fullName>
    </submittedName>
</protein>
<organism evidence="1 2">
    <name type="scientific">Brevibacterium paucivorans</name>
    <dbReference type="NCBI Taxonomy" id="170994"/>
    <lineage>
        <taxon>Bacteria</taxon>
        <taxon>Bacillati</taxon>
        <taxon>Actinomycetota</taxon>
        <taxon>Actinomycetes</taxon>
        <taxon>Micrococcales</taxon>
        <taxon>Brevibacteriaceae</taxon>
        <taxon>Brevibacterium</taxon>
    </lineage>
</organism>
<evidence type="ECO:0000313" key="1">
    <source>
        <dbReference type="EMBL" id="PMC98907.1"/>
    </source>
</evidence>
<accession>A0A2N6VI61</accession>
<dbReference type="EMBL" id="PNHK01000706">
    <property type="protein sequence ID" value="PMC98907.1"/>
    <property type="molecule type" value="Genomic_DNA"/>
</dbReference>
<gene>
    <name evidence="1" type="ORF">CJ199_15820</name>
</gene>